<reference evidence="5" key="2">
    <citation type="submission" date="2013-07" db="EMBL/GenBank/DDBJ databases">
        <authorList>
            <person name="Morais-Silva F.O."/>
            <person name="Rezende A.M."/>
            <person name="Pimentel C."/>
            <person name="Resende D.M."/>
            <person name="Santos C.I."/>
            <person name="Clemente C."/>
            <person name="de Oliveira L.M."/>
            <person name="da Silva S.M."/>
            <person name="Costa D.A."/>
            <person name="Varela-Raposo A."/>
            <person name="Horacio E.C.A."/>
            <person name="Matos M."/>
            <person name="Flores O."/>
            <person name="Ruiz J.C."/>
            <person name="Rodrigues-Pousada C."/>
        </authorList>
    </citation>
    <scope>NUCLEOTIDE SEQUENCE [LARGE SCALE GENOMIC DNA]</scope>
    <source>
        <strain evidence="5">ATCC 19364 / DSM 1382 / NCIMB 9332 / VKM B-1759</strain>
    </source>
</reference>
<dbReference type="Pfam" id="PF03358">
    <property type="entry name" value="FMN_red"/>
    <property type="match status" value="1"/>
</dbReference>
<evidence type="ECO:0000259" key="3">
    <source>
        <dbReference type="Pfam" id="PF03358"/>
    </source>
</evidence>
<dbReference type="InterPro" id="IPR029039">
    <property type="entry name" value="Flavoprotein-like_sf"/>
</dbReference>
<dbReference type="OrthoDB" id="9805976at2"/>
<organism evidence="4 5">
    <name type="scientific">Megalodesulfovibrio gigas (strain ATCC 19364 / DSM 1382 / NCIMB 9332 / VKM B-1759)</name>
    <name type="common">Desulfovibrio gigas</name>
    <dbReference type="NCBI Taxonomy" id="1121448"/>
    <lineage>
        <taxon>Bacteria</taxon>
        <taxon>Pseudomonadati</taxon>
        <taxon>Thermodesulfobacteriota</taxon>
        <taxon>Desulfovibrionia</taxon>
        <taxon>Desulfovibrionales</taxon>
        <taxon>Desulfovibrionaceae</taxon>
        <taxon>Megalodesulfovibrio</taxon>
    </lineage>
</organism>
<protein>
    <submittedName>
        <fullName evidence="4">Putative NADPH-dependent FMN reductase</fullName>
    </submittedName>
</protein>
<name>T2G802_MEGG1</name>
<reference evidence="4 5" key="1">
    <citation type="journal article" date="2013" name="J. Bacteriol.">
        <title>Roles of HynAB and Ech, the only two hydrogenases found in the model sulfate reducer Desulfovibrio gigas.</title>
        <authorList>
            <person name="Morais-Silva F.O."/>
            <person name="Santos C.I."/>
            <person name="Rodrigues R."/>
            <person name="Pereira I.A."/>
            <person name="Rodrigues-Pousada C."/>
        </authorList>
    </citation>
    <scope>NUCLEOTIDE SEQUENCE [LARGE SCALE GENOMIC DNA]</scope>
    <source>
        <strain evidence="5">ATCC 19364 / DSM 1382 / NCIMB 9332 / VKM B-1759</strain>
    </source>
</reference>
<dbReference type="RefSeq" id="WP_021759396.1">
    <property type="nucleotide sequence ID" value="NC_022444.1"/>
</dbReference>
<dbReference type="Gene3D" id="3.40.50.360">
    <property type="match status" value="1"/>
</dbReference>
<gene>
    <name evidence="4" type="ORF">DGI_0810</name>
</gene>
<evidence type="ECO:0000313" key="5">
    <source>
        <dbReference type="Proteomes" id="UP000016587"/>
    </source>
</evidence>
<keyword evidence="2" id="KW-0288">FMN</keyword>
<dbReference type="PATRIC" id="fig|1121448.10.peg.811"/>
<dbReference type="SUPFAM" id="SSF52218">
    <property type="entry name" value="Flavoproteins"/>
    <property type="match status" value="1"/>
</dbReference>
<evidence type="ECO:0000256" key="1">
    <source>
        <dbReference type="ARBA" id="ARBA00022630"/>
    </source>
</evidence>
<dbReference type="KEGG" id="dgg:DGI_0810"/>
<dbReference type="HOGENOM" id="CLU_050993_4_1_7"/>
<keyword evidence="1" id="KW-0285">Flavoprotein</keyword>
<dbReference type="eggNOG" id="COG0655">
    <property type="taxonomic scope" value="Bacteria"/>
</dbReference>
<sequence>MTERAVVGYACSPRPKGNSDAALALLLAELAAAGVATERLALRNACVLPCLGCQRCALPPGGNCVQAPKDQTTLLFAPLLTAPAVCFAAPIYFYHLPSGFKAFIDRAQSYYARRERRDPAMLALPPRKAYVVLVAGRARGERLFEGALRTLKYFLEPFNITLADPCLLRGVDQPGDLARLAADDVTTYARAAAAAMRP</sequence>
<accession>T2G802</accession>
<dbReference type="InterPro" id="IPR005025">
    <property type="entry name" value="FMN_Rdtase-like_dom"/>
</dbReference>
<dbReference type="PANTHER" id="PTHR43278:SF2">
    <property type="entry name" value="IRON-SULFUR FLAVOPROTEIN"/>
    <property type="match status" value="1"/>
</dbReference>
<dbReference type="Proteomes" id="UP000016587">
    <property type="component" value="Chromosome"/>
</dbReference>
<dbReference type="EMBL" id="CP006585">
    <property type="protein sequence ID" value="AGW12705.1"/>
    <property type="molecule type" value="Genomic_DNA"/>
</dbReference>
<evidence type="ECO:0000313" key="4">
    <source>
        <dbReference type="EMBL" id="AGW12705.1"/>
    </source>
</evidence>
<keyword evidence="5" id="KW-1185">Reference proteome</keyword>
<dbReference type="GO" id="GO:0016491">
    <property type="term" value="F:oxidoreductase activity"/>
    <property type="evidence" value="ECO:0007669"/>
    <property type="project" value="InterPro"/>
</dbReference>
<proteinExistence type="predicted"/>
<dbReference type="PANTHER" id="PTHR43278">
    <property type="entry name" value="NAD(P)H-DEPENDENT FMN-CONTAINING OXIDOREDUCTASE YWQN-RELATED"/>
    <property type="match status" value="1"/>
</dbReference>
<feature type="domain" description="NADPH-dependent FMN reductase-like" evidence="3">
    <location>
        <begin position="6"/>
        <end position="117"/>
    </location>
</feature>
<evidence type="ECO:0000256" key="2">
    <source>
        <dbReference type="ARBA" id="ARBA00022643"/>
    </source>
</evidence>
<dbReference type="InterPro" id="IPR051796">
    <property type="entry name" value="ISF_SsuE-like"/>
</dbReference>
<dbReference type="AlphaFoldDB" id="T2G802"/>
<dbReference type="STRING" id="1121448.DGI_0810"/>